<proteinExistence type="predicted"/>
<reference evidence="1" key="2">
    <citation type="submission" date="2020-09" db="EMBL/GenBank/DDBJ databases">
        <authorList>
            <person name="Sun Q."/>
            <person name="Zhou Y."/>
        </authorList>
    </citation>
    <scope>NUCLEOTIDE SEQUENCE</scope>
    <source>
        <strain evidence="1">CGMCC 1.12813</strain>
    </source>
</reference>
<organism evidence="1 2">
    <name type="scientific">Conyzicola nivalis</name>
    <dbReference type="NCBI Taxonomy" id="1477021"/>
    <lineage>
        <taxon>Bacteria</taxon>
        <taxon>Bacillati</taxon>
        <taxon>Actinomycetota</taxon>
        <taxon>Actinomycetes</taxon>
        <taxon>Micrococcales</taxon>
        <taxon>Microbacteriaceae</taxon>
        <taxon>Conyzicola</taxon>
    </lineage>
</organism>
<dbReference type="RefSeq" id="WP_188508824.1">
    <property type="nucleotide sequence ID" value="NZ_BMGB01000001.1"/>
</dbReference>
<gene>
    <name evidence="1" type="ORF">GCM10010979_01680</name>
</gene>
<evidence type="ECO:0000313" key="2">
    <source>
        <dbReference type="Proteomes" id="UP000606922"/>
    </source>
</evidence>
<dbReference type="Proteomes" id="UP000606922">
    <property type="component" value="Unassembled WGS sequence"/>
</dbReference>
<accession>A0A916S9Z4</accession>
<sequence length="152" mass="16251">MTFLLIGSEDGGDADSPVHAHVVIDERHGRAGHFQERFWKSERRGAMIFVASAVALGAGSLEIATISYVRSPGIVPYTPSAPAGFDAGTTSAAISAVQPLDDLNFWAGLGPELLTADPAWPVITRLYVDTATMGRMDIDVVDNTPRVREDRG</sequence>
<comment type="caution">
    <text evidence="1">The sequence shown here is derived from an EMBL/GenBank/DDBJ whole genome shotgun (WGS) entry which is preliminary data.</text>
</comment>
<keyword evidence="2" id="KW-1185">Reference proteome</keyword>
<protein>
    <submittedName>
        <fullName evidence="1">Uncharacterized protein</fullName>
    </submittedName>
</protein>
<name>A0A916S9Z4_9MICO</name>
<dbReference type="EMBL" id="BMGB01000001">
    <property type="protein sequence ID" value="GGA90647.1"/>
    <property type="molecule type" value="Genomic_DNA"/>
</dbReference>
<reference evidence="1" key="1">
    <citation type="journal article" date="2014" name="Int. J. Syst. Evol. Microbiol.">
        <title>Complete genome sequence of Corynebacterium casei LMG S-19264T (=DSM 44701T), isolated from a smear-ripened cheese.</title>
        <authorList>
            <consortium name="US DOE Joint Genome Institute (JGI-PGF)"/>
            <person name="Walter F."/>
            <person name="Albersmeier A."/>
            <person name="Kalinowski J."/>
            <person name="Ruckert C."/>
        </authorList>
    </citation>
    <scope>NUCLEOTIDE SEQUENCE</scope>
    <source>
        <strain evidence="1">CGMCC 1.12813</strain>
    </source>
</reference>
<dbReference type="AlphaFoldDB" id="A0A916S9Z4"/>
<evidence type="ECO:0000313" key="1">
    <source>
        <dbReference type="EMBL" id="GGA90647.1"/>
    </source>
</evidence>